<comment type="catalytic activity">
    <reaction evidence="1">
        <text>L-glutamyl-[protein] + S-adenosyl-L-methionine = [protein]-L-glutamate 5-O-methyl ester + S-adenosyl-L-homocysteine</text>
        <dbReference type="Rhea" id="RHEA:24452"/>
        <dbReference type="Rhea" id="RHEA-COMP:10208"/>
        <dbReference type="Rhea" id="RHEA-COMP:10311"/>
        <dbReference type="ChEBI" id="CHEBI:29973"/>
        <dbReference type="ChEBI" id="CHEBI:57856"/>
        <dbReference type="ChEBI" id="CHEBI:59789"/>
        <dbReference type="ChEBI" id="CHEBI:82795"/>
        <dbReference type="EC" id="2.1.1.80"/>
    </reaction>
</comment>
<dbReference type="PRINTS" id="PR00996">
    <property type="entry name" value="CHERMTFRASE"/>
</dbReference>
<dbReference type="OrthoDB" id="9816309at2"/>
<dbReference type="SMART" id="SM00138">
    <property type="entry name" value="MeTrc"/>
    <property type="match status" value="1"/>
</dbReference>
<dbReference type="InterPro" id="IPR050903">
    <property type="entry name" value="Bact_Chemotaxis_MeTrfase"/>
</dbReference>
<dbReference type="InterPro" id="IPR022642">
    <property type="entry name" value="CheR_C"/>
</dbReference>
<protein>
    <recommendedName>
        <fullName evidence="2">protein-glutamate O-methyltransferase</fullName>
        <ecNumber evidence="2">2.1.1.80</ecNumber>
    </recommendedName>
</protein>
<dbReference type="PANTHER" id="PTHR24422:SF19">
    <property type="entry name" value="CHEMOTAXIS PROTEIN METHYLTRANSFERASE"/>
    <property type="match status" value="1"/>
</dbReference>
<evidence type="ECO:0000259" key="6">
    <source>
        <dbReference type="PROSITE" id="PS50123"/>
    </source>
</evidence>
<keyword evidence="4" id="KW-0808">Transferase</keyword>
<dbReference type="PIRSF" id="PIRSF000410">
    <property type="entry name" value="CheR"/>
    <property type="match status" value="1"/>
</dbReference>
<evidence type="ECO:0000256" key="3">
    <source>
        <dbReference type="ARBA" id="ARBA00022603"/>
    </source>
</evidence>
<dbReference type="EC" id="2.1.1.80" evidence="2"/>
<dbReference type="EMBL" id="ASSZ01000020">
    <property type="protein sequence ID" value="EOS56077.1"/>
    <property type="molecule type" value="Genomic_DNA"/>
</dbReference>
<sequence length="270" mass="31866">MIEISDKEFIKLAGYIKTNFGIHLSDEKRTLVMGRLWNVLNSLNMENFSDYLNYIATDQSGEAARTFINQMTTNHTYFMRESDHFDLFRAKVLPEQVPKIKDRDLRVWSAGCSTGEEAYTLAILINEFFGNARLGWDTKLLATDISEKVLIEAKKGIYSREEVALLPERWKHNYFHPHGMNQYEVKPKIKNEVVFRRFNLMDPFPFKKKFHVIFCRNVMIYFDASTRMQLIHKFYDSLVPGGYLFIGHSETIQRDHTKFKYVMPAVYRKE</sequence>
<dbReference type="GO" id="GO:0032259">
    <property type="term" value="P:methylation"/>
    <property type="evidence" value="ECO:0007669"/>
    <property type="project" value="UniProtKB-KW"/>
</dbReference>
<evidence type="ECO:0000256" key="2">
    <source>
        <dbReference type="ARBA" id="ARBA00012534"/>
    </source>
</evidence>
<proteinExistence type="predicted"/>
<gene>
    <name evidence="7" type="ORF">C812_02139</name>
</gene>
<dbReference type="HOGENOM" id="CLU_025854_0_0_9"/>
<keyword evidence="5" id="KW-0949">S-adenosyl-L-methionine</keyword>
<dbReference type="Pfam" id="PF01739">
    <property type="entry name" value="CheR"/>
    <property type="match status" value="1"/>
</dbReference>
<dbReference type="PROSITE" id="PS50123">
    <property type="entry name" value="CHER"/>
    <property type="match status" value="1"/>
</dbReference>
<dbReference type="PANTHER" id="PTHR24422">
    <property type="entry name" value="CHEMOTAXIS PROTEIN METHYLTRANSFERASE"/>
    <property type="match status" value="1"/>
</dbReference>
<feature type="domain" description="CheR-type methyltransferase" evidence="6">
    <location>
        <begin position="1"/>
        <end position="270"/>
    </location>
</feature>
<dbReference type="InterPro" id="IPR000780">
    <property type="entry name" value="CheR_MeTrfase"/>
</dbReference>
<dbReference type="SUPFAM" id="SSF53335">
    <property type="entry name" value="S-adenosyl-L-methionine-dependent methyltransferases"/>
    <property type="match status" value="1"/>
</dbReference>
<dbReference type="GO" id="GO:0008983">
    <property type="term" value="F:protein-glutamate O-methyltransferase activity"/>
    <property type="evidence" value="ECO:0007669"/>
    <property type="project" value="UniProtKB-EC"/>
</dbReference>
<name>R9LJZ7_9BACL</name>
<evidence type="ECO:0000313" key="8">
    <source>
        <dbReference type="Proteomes" id="UP000019598"/>
    </source>
</evidence>
<dbReference type="Pfam" id="PF03705">
    <property type="entry name" value="CheR_N"/>
    <property type="match status" value="1"/>
</dbReference>
<dbReference type="STRING" id="1235795.C812_02139"/>
<accession>R9LJZ7</accession>
<dbReference type="Gene3D" id="1.10.155.10">
    <property type="entry name" value="Chemotaxis receptor methyltransferase CheR, N-terminal domain"/>
    <property type="match status" value="1"/>
</dbReference>
<evidence type="ECO:0000313" key="7">
    <source>
        <dbReference type="EMBL" id="EOS56077.1"/>
    </source>
</evidence>
<dbReference type="Proteomes" id="UP000019598">
    <property type="component" value="Unassembled WGS sequence"/>
</dbReference>
<dbReference type="GeneID" id="43345151"/>
<dbReference type="AlphaFoldDB" id="R9LJZ7"/>
<dbReference type="InterPro" id="IPR036804">
    <property type="entry name" value="CheR_N_sf"/>
</dbReference>
<dbReference type="RefSeq" id="WP_016312626.1">
    <property type="nucleotide sequence ID" value="NZ_KE159653.1"/>
</dbReference>
<keyword evidence="3" id="KW-0489">Methyltransferase</keyword>
<comment type="caution">
    <text evidence="7">The sequence shown here is derived from an EMBL/GenBank/DDBJ whole genome shotgun (WGS) entry which is preliminary data.</text>
</comment>
<evidence type="ECO:0000256" key="4">
    <source>
        <dbReference type="ARBA" id="ARBA00022679"/>
    </source>
</evidence>
<dbReference type="InterPro" id="IPR022641">
    <property type="entry name" value="CheR_N"/>
</dbReference>
<dbReference type="PATRIC" id="fig|1235795.3.peg.2107"/>
<dbReference type="CDD" id="cd02440">
    <property type="entry name" value="AdoMet_MTases"/>
    <property type="match status" value="1"/>
</dbReference>
<dbReference type="InterPro" id="IPR026024">
    <property type="entry name" value="Chemotaxis_MeTrfase_CheR"/>
</dbReference>
<dbReference type="InterPro" id="IPR029063">
    <property type="entry name" value="SAM-dependent_MTases_sf"/>
</dbReference>
<evidence type="ECO:0000256" key="1">
    <source>
        <dbReference type="ARBA" id="ARBA00001541"/>
    </source>
</evidence>
<organism evidence="7 8">
    <name type="scientific">Paenibacillus barengoltzii G22</name>
    <dbReference type="NCBI Taxonomy" id="1235795"/>
    <lineage>
        <taxon>Bacteria</taxon>
        <taxon>Bacillati</taxon>
        <taxon>Bacillota</taxon>
        <taxon>Bacilli</taxon>
        <taxon>Bacillales</taxon>
        <taxon>Paenibacillaceae</taxon>
        <taxon>Paenibacillus</taxon>
    </lineage>
</organism>
<dbReference type="Gene3D" id="3.40.50.150">
    <property type="entry name" value="Vaccinia Virus protein VP39"/>
    <property type="match status" value="1"/>
</dbReference>
<dbReference type="SUPFAM" id="SSF47757">
    <property type="entry name" value="Chemotaxis receptor methyltransferase CheR, N-terminal domain"/>
    <property type="match status" value="1"/>
</dbReference>
<evidence type="ECO:0000256" key="5">
    <source>
        <dbReference type="ARBA" id="ARBA00022691"/>
    </source>
</evidence>
<reference evidence="7 8" key="1">
    <citation type="submission" date="2013-04" db="EMBL/GenBank/DDBJ databases">
        <title>The Genome Sequence of Paenibacillus barengoltzii G22.</title>
        <authorList>
            <consortium name="The Broad Institute Genomics Platform"/>
            <consortium name="The Broad Institute Genome Sequencing Center for Infectious Disease"/>
            <person name="Earl A."/>
            <person name="Xavier R."/>
            <person name="Elson C."/>
            <person name="Duck W."/>
            <person name="Walker B."/>
            <person name="Young S."/>
            <person name="Zeng Q."/>
            <person name="Gargeya S."/>
            <person name="Fitzgerald M."/>
            <person name="Haas B."/>
            <person name="Abouelleil A."/>
            <person name="Allen A.W."/>
            <person name="Alvarado L."/>
            <person name="Arachchi H.M."/>
            <person name="Berlin A.M."/>
            <person name="Chapman S.B."/>
            <person name="Gainer-Dewar J."/>
            <person name="Goldberg J."/>
            <person name="Griggs A."/>
            <person name="Gujja S."/>
            <person name="Hansen M."/>
            <person name="Howarth C."/>
            <person name="Imamovic A."/>
            <person name="Ireland A."/>
            <person name="Larimer J."/>
            <person name="McCowan C."/>
            <person name="Murphy C."/>
            <person name="Pearson M."/>
            <person name="Poon T.W."/>
            <person name="Priest M."/>
            <person name="Roberts A."/>
            <person name="Saif S."/>
            <person name="Shea T."/>
            <person name="Sisk P."/>
            <person name="Sykes S."/>
            <person name="Wortman J."/>
            <person name="Nusbaum C."/>
            <person name="Birren B."/>
        </authorList>
    </citation>
    <scope>NUCLEOTIDE SEQUENCE [LARGE SCALE GENOMIC DNA]</scope>
    <source>
        <strain evidence="7 8">G22</strain>
    </source>
</reference>